<dbReference type="EMBL" id="VNJI01000065">
    <property type="protein sequence ID" value="TVY02408.1"/>
    <property type="molecule type" value="Genomic_DNA"/>
</dbReference>
<evidence type="ECO:0000313" key="1">
    <source>
        <dbReference type="EMBL" id="TVY02408.1"/>
    </source>
</evidence>
<organism evidence="1 2">
    <name type="scientific">Paenibacillus cremeus</name>
    <dbReference type="NCBI Taxonomy" id="2163881"/>
    <lineage>
        <taxon>Bacteria</taxon>
        <taxon>Bacillati</taxon>
        <taxon>Bacillota</taxon>
        <taxon>Bacilli</taxon>
        <taxon>Bacillales</taxon>
        <taxon>Paenibacillaceae</taxon>
        <taxon>Paenibacillus</taxon>
    </lineage>
</organism>
<proteinExistence type="predicted"/>
<sequence length="82" mass="9077">MDQFSLVKITDRAPESSLSISEQYIYTLIGEMGGFLLVADIYNESILVHSFTTSAIQRLLELGLIEIASLDEGISLVRPESQ</sequence>
<dbReference type="RefSeq" id="WP_144854300.1">
    <property type="nucleotide sequence ID" value="NZ_VNJI01000065.1"/>
</dbReference>
<dbReference type="AlphaFoldDB" id="A0A559JRA1"/>
<gene>
    <name evidence="1" type="ORF">FPZ49_31615</name>
</gene>
<keyword evidence="2" id="KW-1185">Reference proteome</keyword>
<accession>A0A559JRA1</accession>
<evidence type="ECO:0000313" key="2">
    <source>
        <dbReference type="Proteomes" id="UP000317036"/>
    </source>
</evidence>
<name>A0A559JRA1_9BACL</name>
<comment type="caution">
    <text evidence="1">The sequence shown here is derived from an EMBL/GenBank/DDBJ whole genome shotgun (WGS) entry which is preliminary data.</text>
</comment>
<dbReference type="Proteomes" id="UP000317036">
    <property type="component" value="Unassembled WGS sequence"/>
</dbReference>
<protein>
    <submittedName>
        <fullName evidence="1">Uncharacterized protein</fullName>
    </submittedName>
</protein>
<reference evidence="1 2" key="1">
    <citation type="submission" date="2019-07" db="EMBL/GenBank/DDBJ databases">
        <authorList>
            <person name="Kim J."/>
        </authorList>
    </citation>
    <scope>NUCLEOTIDE SEQUENCE [LARGE SCALE GENOMIC DNA]</scope>
    <source>
        <strain evidence="1 2">JC52</strain>
    </source>
</reference>